<dbReference type="GO" id="GO:0016787">
    <property type="term" value="F:hydrolase activity"/>
    <property type="evidence" value="ECO:0007669"/>
    <property type="project" value="UniProtKB-KW"/>
</dbReference>
<dbReference type="SUPFAM" id="SSF54637">
    <property type="entry name" value="Thioesterase/thiol ester dehydrase-isomerase"/>
    <property type="match status" value="1"/>
</dbReference>
<dbReference type="Pfam" id="PF12680">
    <property type="entry name" value="SnoaL_2"/>
    <property type="match status" value="1"/>
</dbReference>
<dbReference type="Proteomes" id="UP001165135">
    <property type="component" value="Unassembled WGS sequence"/>
</dbReference>
<proteinExistence type="predicted"/>
<dbReference type="RefSeq" id="WP_285624015.1">
    <property type="nucleotide sequence ID" value="NZ_BSTJ01000005.1"/>
</dbReference>
<feature type="region of interest" description="Disordered" evidence="2">
    <location>
        <begin position="153"/>
        <end position="204"/>
    </location>
</feature>
<organism evidence="4 5">
    <name type="scientific">Actinoallomurus iriomotensis</name>
    <dbReference type="NCBI Taxonomy" id="478107"/>
    <lineage>
        <taxon>Bacteria</taxon>
        <taxon>Bacillati</taxon>
        <taxon>Actinomycetota</taxon>
        <taxon>Actinomycetes</taxon>
        <taxon>Streptosporangiales</taxon>
        <taxon>Thermomonosporaceae</taxon>
        <taxon>Actinoallomurus</taxon>
    </lineage>
</organism>
<protein>
    <recommendedName>
        <fullName evidence="3">HotDog ACOT-type domain-containing protein</fullName>
    </recommendedName>
</protein>
<dbReference type="SUPFAM" id="SSF54427">
    <property type="entry name" value="NTF2-like"/>
    <property type="match status" value="1"/>
</dbReference>
<dbReference type="CDD" id="cd00586">
    <property type="entry name" value="4HBT"/>
    <property type="match status" value="1"/>
</dbReference>
<evidence type="ECO:0000256" key="1">
    <source>
        <dbReference type="PROSITE-ProRule" id="PRU01106"/>
    </source>
</evidence>
<dbReference type="EMBL" id="BSTJ01000005">
    <property type="protein sequence ID" value="GLY76108.1"/>
    <property type="molecule type" value="Genomic_DNA"/>
</dbReference>
<evidence type="ECO:0000259" key="3">
    <source>
        <dbReference type="PROSITE" id="PS51770"/>
    </source>
</evidence>
<evidence type="ECO:0000256" key="2">
    <source>
        <dbReference type="SAM" id="MobiDB-lite"/>
    </source>
</evidence>
<dbReference type="AlphaFoldDB" id="A0A9W6RI21"/>
<feature type="domain" description="HotDog ACOT-type" evidence="3">
    <location>
        <begin position="197"/>
        <end position="311"/>
    </location>
</feature>
<sequence length="330" mass="34620">MGESEAAALLARLHAAQNDFYGGGGDAALREVLSPEISWHVPGDNAIAGHYEGIEAVLAYFAGRRDLAGRTFRMRPRDLLTGHGAWVASLTDGEAVLGGRQVAWSTVGLYRLSGGRVAECRLLPLDPETFDAVWADPAERRADVPATLVGAEAAPATSAMSRATPSAGYDGASPTGTPGDATAAGSGRTPSSPETGSRASSVSAFRVRPRHCDAQGMVYAGRYHEFFEDAFLDWLDEHAGGYARLRAEGVDMVIVSSACDHRRPARLGEPLTVEARPERTGRTSLTMAFTVRGPGGPVAEGRITYVAVGSGGVKTGLPGALASRTEDRGR</sequence>
<accession>A0A9W6RI21</accession>
<dbReference type="Gene3D" id="3.10.129.10">
    <property type="entry name" value="Hotdog Thioesterase"/>
    <property type="match status" value="1"/>
</dbReference>
<gene>
    <name evidence="4" type="ORF">Airi01_043750</name>
</gene>
<dbReference type="InterPro" id="IPR032710">
    <property type="entry name" value="NTF2-like_dom_sf"/>
</dbReference>
<keyword evidence="1" id="KW-0378">Hydrolase</keyword>
<evidence type="ECO:0000313" key="5">
    <source>
        <dbReference type="Proteomes" id="UP001165135"/>
    </source>
</evidence>
<comment type="caution">
    <text evidence="4">The sequence shown here is derived from an EMBL/GenBank/DDBJ whole genome shotgun (WGS) entry which is preliminary data.</text>
</comment>
<evidence type="ECO:0000313" key="4">
    <source>
        <dbReference type="EMBL" id="GLY76108.1"/>
    </source>
</evidence>
<dbReference type="Pfam" id="PF03061">
    <property type="entry name" value="4HBT"/>
    <property type="match status" value="1"/>
</dbReference>
<dbReference type="InterPro" id="IPR033120">
    <property type="entry name" value="HOTDOG_ACOT"/>
</dbReference>
<dbReference type="InterPro" id="IPR037401">
    <property type="entry name" value="SnoaL-like"/>
</dbReference>
<dbReference type="PROSITE" id="PS51770">
    <property type="entry name" value="HOTDOG_ACOT"/>
    <property type="match status" value="1"/>
</dbReference>
<reference evidence="4" key="1">
    <citation type="submission" date="2023-03" db="EMBL/GenBank/DDBJ databases">
        <title>Actinoallomurus iriomotensis NBRC 103681.</title>
        <authorList>
            <person name="Ichikawa N."/>
            <person name="Sato H."/>
            <person name="Tonouchi N."/>
        </authorList>
    </citation>
    <scope>NUCLEOTIDE SEQUENCE</scope>
    <source>
        <strain evidence="4">NBRC 103681</strain>
    </source>
</reference>
<dbReference type="InterPro" id="IPR029069">
    <property type="entry name" value="HotDog_dom_sf"/>
</dbReference>
<dbReference type="InterPro" id="IPR006683">
    <property type="entry name" value="Thioestr_dom"/>
</dbReference>
<dbReference type="Gene3D" id="3.10.450.50">
    <property type="match status" value="1"/>
</dbReference>
<name>A0A9W6RI21_9ACTN</name>